<dbReference type="Gene3D" id="3.30.40.10">
    <property type="entry name" value="Zinc/RING finger domain, C3HC4 (zinc finger)"/>
    <property type="match status" value="1"/>
</dbReference>
<dbReference type="Pfam" id="PF13923">
    <property type="entry name" value="zf-C3HC4_2"/>
    <property type="match status" value="1"/>
</dbReference>
<dbReference type="GO" id="GO:0006511">
    <property type="term" value="P:ubiquitin-dependent protein catabolic process"/>
    <property type="evidence" value="ECO:0007669"/>
    <property type="project" value="TreeGrafter"/>
</dbReference>
<dbReference type="GO" id="GO:0140082">
    <property type="term" value="F:SUMO-ubiquitin ligase activity"/>
    <property type="evidence" value="ECO:0007669"/>
    <property type="project" value="TreeGrafter"/>
</dbReference>
<dbReference type="InterPro" id="IPR049627">
    <property type="entry name" value="SLX8"/>
</dbReference>
<dbReference type="EMBL" id="JAWXYG010000008">
    <property type="protein sequence ID" value="KAK4266634.1"/>
    <property type="molecule type" value="Genomic_DNA"/>
</dbReference>
<proteinExistence type="predicted"/>
<name>A0AAE1MIL2_9FABA</name>
<evidence type="ECO:0000313" key="7">
    <source>
        <dbReference type="Proteomes" id="UP001293593"/>
    </source>
</evidence>
<dbReference type="PROSITE" id="PS00518">
    <property type="entry name" value="ZF_RING_1"/>
    <property type="match status" value="1"/>
</dbReference>
<sequence>MSSSGPRESQEAARDFQNQQIVFSDWDLNLPLLEESLDAAARGSALDNENLLLQMGDAESDDVAIISPRKFEEAKNNSRRKKACQSYAIIQVFDEDRGNIPEVTADAVSHPIIDNRHENPQNQAIVDCELHLRVKDSRVAKALSPSGSLPEEATFSCTICMGQLIEETSTKCGHIFCKKCIQAAIAAQHKCPTCRRKLRKSDMFRVYLPTAN</sequence>
<dbReference type="PANTHER" id="PTHR47094">
    <property type="entry name" value="ELFLESS, ISOFORM B"/>
    <property type="match status" value="1"/>
</dbReference>
<dbReference type="GO" id="GO:0032183">
    <property type="term" value="F:SUMO binding"/>
    <property type="evidence" value="ECO:0007669"/>
    <property type="project" value="TreeGrafter"/>
</dbReference>
<evidence type="ECO:0000256" key="1">
    <source>
        <dbReference type="ARBA" id="ARBA00022723"/>
    </source>
</evidence>
<evidence type="ECO:0000256" key="4">
    <source>
        <dbReference type="PROSITE-ProRule" id="PRU00175"/>
    </source>
</evidence>
<keyword evidence="7" id="KW-1185">Reference proteome</keyword>
<organism evidence="6 7">
    <name type="scientific">Acacia crassicarpa</name>
    <name type="common">northern wattle</name>
    <dbReference type="NCBI Taxonomy" id="499986"/>
    <lineage>
        <taxon>Eukaryota</taxon>
        <taxon>Viridiplantae</taxon>
        <taxon>Streptophyta</taxon>
        <taxon>Embryophyta</taxon>
        <taxon>Tracheophyta</taxon>
        <taxon>Spermatophyta</taxon>
        <taxon>Magnoliopsida</taxon>
        <taxon>eudicotyledons</taxon>
        <taxon>Gunneridae</taxon>
        <taxon>Pentapetalae</taxon>
        <taxon>rosids</taxon>
        <taxon>fabids</taxon>
        <taxon>Fabales</taxon>
        <taxon>Fabaceae</taxon>
        <taxon>Caesalpinioideae</taxon>
        <taxon>mimosoid clade</taxon>
        <taxon>Acacieae</taxon>
        <taxon>Acacia</taxon>
    </lineage>
</organism>
<dbReference type="AlphaFoldDB" id="A0AAE1MIL2"/>
<evidence type="ECO:0000259" key="5">
    <source>
        <dbReference type="PROSITE" id="PS50089"/>
    </source>
</evidence>
<dbReference type="GO" id="GO:0033768">
    <property type="term" value="C:SUMO-targeted ubiquitin ligase complex"/>
    <property type="evidence" value="ECO:0007669"/>
    <property type="project" value="TreeGrafter"/>
</dbReference>
<protein>
    <recommendedName>
        <fullName evidence="5">RING-type domain-containing protein</fullName>
    </recommendedName>
</protein>
<accession>A0AAE1MIL2</accession>
<keyword evidence="3" id="KW-0862">Zinc</keyword>
<dbReference type="PANTHER" id="PTHR47094:SF1">
    <property type="entry name" value="RING-TYPE E3 UBIQUITIN TRANSFERASE"/>
    <property type="match status" value="1"/>
</dbReference>
<evidence type="ECO:0000313" key="6">
    <source>
        <dbReference type="EMBL" id="KAK4266634.1"/>
    </source>
</evidence>
<evidence type="ECO:0000256" key="2">
    <source>
        <dbReference type="ARBA" id="ARBA00022771"/>
    </source>
</evidence>
<keyword evidence="2 4" id="KW-0863">Zinc-finger</keyword>
<dbReference type="SMART" id="SM00184">
    <property type="entry name" value="RING"/>
    <property type="match status" value="1"/>
</dbReference>
<evidence type="ECO:0000256" key="3">
    <source>
        <dbReference type="ARBA" id="ARBA00022833"/>
    </source>
</evidence>
<dbReference type="InterPro" id="IPR017907">
    <property type="entry name" value="Znf_RING_CS"/>
</dbReference>
<keyword evidence="1" id="KW-0479">Metal-binding</keyword>
<dbReference type="PROSITE" id="PS50089">
    <property type="entry name" value="ZF_RING_2"/>
    <property type="match status" value="1"/>
</dbReference>
<dbReference type="GO" id="GO:0061630">
    <property type="term" value="F:ubiquitin protein ligase activity"/>
    <property type="evidence" value="ECO:0007669"/>
    <property type="project" value="InterPro"/>
</dbReference>
<reference evidence="6" key="1">
    <citation type="submission" date="2023-10" db="EMBL/GenBank/DDBJ databases">
        <title>Chromosome-level genome of the transformable northern wattle, Acacia crassicarpa.</title>
        <authorList>
            <person name="Massaro I."/>
            <person name="Sinha N.R."/>
            <person name="Poethig S."/>
            <person name="Leichty A.R."/>
        </authorList>
    </citation>
    <scope>NUCLEOTIDE SEQUENCE</scope>
    <source>
        <strain evidence="6">Acra3RX</strain>
        <tissue evidence="6">Leaf</tissue>
    </source>
</reference>
<dbReference type="Proteomes" id="UP001293593">
    <property type="component" value="Unassembled WGS sequence"/>
</dbReference>
<dbReference type="GO" id="GO:0008270">
    <property type="term" value="F:zinc ion binding"/>
    <property type="evidence" value="ECO:0007669"/>
    <property type="project" value="UniProtKB-KW"/>
</dbReference>
<gene>
    <name evidence="6" type="ORF">QN277_027524</name>
</gene>
<dbReference type="InterPro" id="IPR013083">
    <property type="entry name" value="Znf_RING/FYVE/PHD"/>
</dbReference>
<comment type="caution">
    <text evidence="6">The sequence shown here is derived from an EMBL/GenBank/DDBJ whole genome shotgun (WGS) entry which is preliminary data.</text>
</comment>
<dbReference type="SUPFAM" id="SSF57850">
    <property type="entry name" value="RING/U-box"/>
    <property type="match status" value="1"/>
</dbReference>
<dbReference type="InterPro" id="IPR001841">
    <property type="entry name" value="Znf_RING"/>
</dbReference>
<feature type="domain" description="RING-type" evidence="5">
    <location>
        <begin position="157"/>
        <end position="195"/>
    </location>
</feature>